<evidence type="ECO:0000256" key="5">
    <source>
        <dbReference type="ARBA" id="ARBA00023242"/>
    </source>
</evidence>
<keyword evidence="8" id="KW-1185">Reference proteome</keyword>
<dbReference type="GO" id="GO:0000070">
    <property type="term" value="P:mitotic sister chromatid segregation"/>
    <property type="evidence" value="ECO:0007669"/>
    <property type="project" value="TreeGrafter"/>
</dbReference>
<name>A0A6A5ZJ58_9PLEO</name>
<gene>
    <name evidence="7" type="ORF">BDV96DRAFT_371950</name>
</gene>
<evidence type="ECO:0000256" key="6">
    <source>
        <dbReference type="ARBA" id="ARBA00023328"/>
    </source>
</evidence>
<dbReference type="GO" id="GO:0005634">
    <property type="term" value="C:nucleus"/>
    <property type="evidence" value="ECO:0007669"/>
    <property type="project" value="UniProtKB-SubCell"/>
</dbReference>
<dbReference type="AlphaFoldDB" id="A0A6A5ZJ58"/>
<dbReference type="PANTHER" id="PTHR48208:SF2">
    <property type="entry name" value="CENTROMERE PROTEIN I"/>
    <property type="match status" value="1"/>
</dbReference>
<dbReference type="CDD" id="cd22647">
    <property type="entry name" value="CTF3_NTD_HEAT"/>
    <property type="match status" value="1"/>
</dbReference>
<reference evidence="7" key="1">
    <citation type="journal article" date="2020" name="Stud. Mycol.">
        <title>101 Dothideomycetes genomes: a test case for predicting lifestyles and emergence of pathogens.</title>
        <authorList>
            <person name="Haridas S."/>
            <person name="Albert R."/>
            <person name="Binder M."/>
            <person name="Bloem J."/>
            <person name="Labutti K."/>
            <person name="Salamov A."/>
            <person name="Andreopoulos B."/>
            <person name="Baker S."/>
            <person name="Barry K."/>
            <person name="Bills G."/>
            <person name="Bluhm B."/>
            <person name="Cannon C."/>
            <person name="Castanera R."/>
            <person name="Culley D."/>
            <person name="Daum C."/>
            <person name="Ezra D."/>
            <person name="Gonzalez J."/>
            <person name="Henrissat B."/>
            <person name="Kuo A."/>
            <person name="Liang C."/>
            <person name="Lipzen A."/>
            <person name="Lutzoni F."/>
            <person name="Magnuson J."/>
            <person name="Mondo S."/>
            <person name="Nolan M."/>
            <person name="Ohm R."/>
            <person name="Pangilinan J."/>
            <person name="Park H.-J."/>
            <person name="Ramirez L."/>
            <person name="Alfaro M."/>
            <person name="Sun H."/>
            <person name="Tritt A."/>
            <person name="Yoshinaga Y."/>
            <person name="Zwiers L.-H."/>
            <person name="Turgeon B."/>
            <person name="Goodwin S."/>
            <person name="Spatafora J."/>
            <person name="Crous P."/>
            <person name="Grigoriev I."/>
        </authorList>
    </citation>
    <scope>NUCLEOTIDE SEQUENCE</scope>
    <source>
        <strain evidence="7">CBS 627.86</strain>
    </source>
</reference>
<keyword evidence="4" id="KW-0158">Chromosome</keyword>
<dbReference type="PANTHER" id="PTHR48208">
    <property type="entry name" value="CENTROMERE PROTEIN I"/>
    <property type="match status" value="1"/>
</dbReference>
<keyword evidence="5" id="KW-0539">Nucleus</keyword>
<sequence>MPSIADNEERNASVNDAVHALERASKIPAKQRSTKVSGVVDVICRHAFEDGLDATAVPAVAQLAAKKTELDQTSVTTLIKNLYPAQRVPSDVVVSVVGGLGQGRGKPSAGTQNELVKWLTVVYDILEDPSILSRLYGVLFGMLDMISIRTSLCHLLSRITRRKHVKPFRIQQLLELSRGLGNEPALQGLLRVYKDYYPDIILTAAGTSRKSFPPALDPEWRTRLLAIQDAGIAIEENIPEQQRSGFRLLRKGAKRSKVSAIPEVHTFQAHEATVTLEEIDSVEDFVEKLDRIEPPSQMISFLTDPLLQKFADLKPSPVSAARVELWLSACLQEEYTAAQESQETSSQLSEVLDGLCTYTQYSKVLLSIAARFLMAYLPIWDGVKDIDAVLVLLSRLPLQPFQDIHDNYLGPVERAVSSQNPAFCHKLIDCYTELLRQWTTRVTALSTVSETPTTRFPYRKDVEALVSHVSTLTTSLILSFPLDADSPCVSSAISFYETLSSATRTQLIPIVIPPPFLTYYLAQSSSGTSLSRICAVFANYKLAFERHPKPLGDFYPAVLTRMFNCCLKDIYNLVWVHKALVADESKSAAGFLATPTVRNDLNVYLQEVDNEYGIGLAFGLSHNALLAPLAASAWRTLEEHEIQKKAYDPQAILRHKGPVSQRTLDALSKNGGVTVQMVDYKVSVLDWLATRGCGGVRDLMYATVKDLKRS</sequence>
<evidence type="ECO:0000313" key="8">
    <source>
        <dbReference type="Proteomes" id="UP000799770"/>
    </source>
</evidence>
<comment type="similarity">
    <text evidence="3">Belongs to the CENP-I/CTF3 family.</text>
</comment>
<dbReference type="EMBL" id="ML977316">
    <property type="protein sequence ID" value="KAF2119166.1"/>
    <property type="molecule type" value="Genomic_DNA"/>
</dbReference>
<comment type="subcellular location">
    <subcellularLocation>
        <location evidence="2">Chromosome</location>
        <location evidence="2">Centromere</location>
    </subcellularLocation>
    <subcellularLocation>
        <location evidence="1">Nucleus</location>
    </subcellularLocation>
</comment>
<evidence type="ECO:0000256" key="1">
    <source>
        <dbReference type="ARBA" id="ARBA00004123"/>
    </source>
</evidence>
<dbReference type="Pfam" id="PF07778">
    <property type="entry name" value="CENP-I"/>
    <property type="match status" value="1"/>
</dbReference>
<dbReference type="Proteomes" id="UP000799770">
    <property type="component" value="Unassembled WGS sequence"/>
</dbReference>
<dbReference type="GO" id="GO:0000939">
    <property type="term" value="C:inner kinetochore"/>
    <property type="evidence" value="ECO:0007669"/>
    <property type="project" value="TreeGrafter"/>
</dbReference>
<dbReference type="InterPro" id="IPR012485">
    <property type="entry name" value="CENP-I"/>
</dbReference>
<organism evidence="7 8">
    <name type="scientific">Lophiotrema nucula</name>
    <dbReference type="NCBI Taxonomy" id="690887"/>
    <lineage>
        <taxon>Eukaryota</taxon>
        <taxon>Fungi</taxon>
        <taxon>Dikarya</taxon>
        <taxon>Ascomycota</taxon>
        <taxon>Pezizomycotina</taxon>
        <taxon>Dothideomycetes</taxon>
        <taxon>Pleosporomycetidae</taxon>
        <taxon>Pleosporales</taxon>
        <taxon>Lophiotremataceae</taxon>
        <taxon>Lophiotrema</taxon>
    </lineage>
</organism>
<dbReference type="GO" id="GO:0034080">
    <property type="term" value="P:CENP-A containing chromatin assembly"/>
    <property type="evidence" value="ECO:0007669"/>
    <property type="project" value="TreeGrafter"/>
</dbReference>
<evidence type="ECO:0000256" key="2">
    <source>
        <dbReference type="ARBA" id="ARBA00004584"/>
    </source>
</evidence>
<keyword evidence="6" id="KW-0137">Centromere</keyword>
<evidence type="ECO:0000256" key="3">
    <source>
        <dbReference type="ARBA" id="ARBA00005470"/>
    </source>
</evidence>
<evidence type="ECO:0000256" key="4">
    <source>
        <dbReference type="ARBA" id="ARBA00022454"/>
    </source>
</evidence>
<evidence type="ECO:0000313" key="7">
    <source>
        <dbReference type="EMBL" id="KAF2119166.1"/>
    </source>
</evidence>
<protein>
    <submittedName>
        <fullName evidence="7">Mis6-domain-containing protein</fullName>
    </submittedName>
</protein>
<dbReference type="OrthoDB" id="6347512at2759"/>
<proteinExistence type="inferred from homology"/>
<accession>A0A6A5ZJ58</accession>